<dbReference type="SMART" id="SM00387">
    <property type="entry name" value="HATPase_c"/>
    <property type="match status" value="1"/>
</dbReference>
<dbReference type="InterPro" id="IPR036890">
    <property type="entry name" value="HATPase_C_sf"/>
</dbReference>
<dbReference type="AlphaFoldDB" id="A0A1J5TMX5"/>
<dbReference type="InterPro" id="IPR000014">
    <property type="entry name" value="PAS"/>
</dbReference>
<dbReference type="CDD" id="cd00082">
    <property type="entry name" value="HisKA"/>
    <property type="match status" value="1"/>
</dbReference>
<evidence type="ECO:0000259" key="10">
    <source>
        <dbReference type="PROSITE" id="PS50885"/>
    </source>
</evidence>
<dbReference type="PROSITE" id="PS50109">
    <property type="entry name" value="HIS_KIN"/>
    <property type="match status" value="1"/>
</dbReference>
<dbReference type="GO" id="GO:0030295">
    <property type="term" value="F:protein kinase activator activity"/>
    <property type="evidence" value="ECO:0007669"/>
    <property type="project" value="TreeGrafter"/>
</dbReference>
<reference evidence="11" key="1">
    <citation type="submission" date="2016-10" db="EMBL/GenBank/DDBJ databases">
        <title>Sequence of Gallionella enrichment culture.</title>
        <authorList>
            <person name="Poehlein A."/>
            <person name="Muehling M."/>
            <person name="Daniel R."/>
        </authorList>
    </citation>
    <scope>NUCLEOTIDE SEQUENCE</scope>
</reference>
<comment type="catalytic activity">
    <reaction evidence="1">
        <text>ATP + protein L-histidine = ADP + protein N-phospho-L-histidine.</text>
        <dbReference type="EC" id="2.7.13.3"/>
    </reaction>
</comment>
<keyword evidence="7" id="KW-0812">Transmembrane</keyword>
<evidence type="ECO:0000256" key="5">
    <source>
        <dbReference type="ARBA" id="ARBA00022777"/>
    </source>
</evidence>
<keyword evidence="6 7" id="KW-0472">Membrane</keyword>
<dbReference type="GO" id="GO:0016020">
    <property type="term" value="C:membrane"/>
    <property type="evidence" value="ECO:0007669"/>
    <property type="project" value="UniProtKB-SubCell"/>
</dbReference>
<protein>
    <recommendedName>
        <fullName evidence="2">histidine kinase</fullName>
        <ecNumber evidence="2">2.7.13.3</ecNumber>
    </recommendedName>
</protein>
<dbReference type="InterPro" id="IPR003660">
    <property type="entry name" value="HAMP_dom"/>
</dbReference>
<evidence type="ECO:0000259" key="9">
    <source>
        <dbReference type="PROSITE" id="PS50113"/>
    </source>
</evidence>
<dbReference type="Pfam" id="PF08448">
    <property type="entry name" value="PAS_4"/>
    <property type="match status" value="1"/>
</dbReference>
<dbReference type="PANTHER" id="PTHR42878:SF15">
    <property type="entry name" value="BACTERIOPHYTOCHROME"/>
    <property type="match status" value="1"/>
</dbReference>
<dbReference type="Pfam" id="PF02518">
    <property type="entry name" value="HATPase_c"/>
    <property type="match status" value="1"/>
</dbReference>
<proteinExistence type="predicted"/>
<evidence type="ECO:0000259" key="8">
    <source>
        <dbReference type="PROSITE" id="PS50109"/>
    </source>
</evidence>
<dbReference type="PRINTS" id="PR00344">
    <property type="entry name" value="BCTRLSENSOR"/>
</dbReference>
<dbReference type="InterPro" id="IPR036097">
    <property type="entry name" value="HisK_dim/P_sf"/>
</dbReference>
<dbReference type="CDD" id="cd06225">
    <property type="entry name" value="HAMP"/>
    <property type="match status" value="1"/>
</dbReference>
<dbReference type="Gene3D" id="3.30.450.20">
    <property type="entry name" value="PAS domain"/>
    <property type="match status" value="1"/>
</dbReference>
<dbReference type="Gene3D" id="1.10.287.130">
    <property type="match status" value="1"/>
</dbReference>
<evidence type="ECO:0000256" key="3">
    <source>
        <dbReference type="ARBA" id="ARBA00022553"/>
    </source>
</evidence>
<accession>A0A1J5TMX5</accession>
<gene>
    <name evidence="11" type="primary">cph1_1</name>
    <name evidence="11" type="ORF">GALL_41710</name>
</gene>
<dbReference type="InterPro" id="IPR035965">
    <property type="entry name" value="PAS-like_dom_sf"/>
</dbReference>
<dbReference type="Pfam" id="PF00512">
    <property type="entry name" value="HisKA"/>
    <property type="match status" value="1"/>
</dbReference>
<dbReference type="GO" id="GO:0007234">
    <property type="term" value="P:osmosensory signaling via phosphorelay pathway"/>
    <property type="evidence" value="ECO:0007669"/>
    <property type="project" value="TreeGrafter"/>
</dbReference>
<feature type="domain" description="Histidine kinase" evidence="8">
    <location>
        <begin position="656"/>
        <end position="872"/>
    </location>
</feature>
<evidence type="ECO:0000256" key="4">
    <source>
        <dbReference type="ARBA" id="ARBA00022679"/>
    </source>
</evidence>
<name>A0A1J5TMX5_9ZZZZ</name>
<dbReference type="Gene3D" id="6.10.340.10">
    <property type="match status" value="1"/>
</dbReference>
<evidence type="ECO:0000256" key="1">
    <source>
        <dbReference type="ARBA" id="ARBA00000085"/>
    </source>
</evidence>
<evidence type="ECO:0000256" key="7">
    <source>
        <dbReference type="SAM" id="Phobius"/>
    </source>
</evidence>
<dbReference type="InterPro" id="IPR003594">
    <property type="entry name" value="HATPase_dom"/>
</dbReference>
<dbReference type="GO" id="GO:0000155">
    <property type="term" value="F:phosphorelay sensor kinase activity"/>
    <property type="evidence" value="ECO:0007669"/>
    <property type="project" value="InterPro"/>
</dbReference>
<dbReference type="PANTHER" id="PTHR42878">
    <property type="entry name" value="TWO-COMPONENT HISTIDINE KINASE"/>
    <property type="match status" value="1"/>
</dbReference>
<feature type="domain" description="HAMP" evidence="10">
    <location>
        <begin position="391"/>
        <end position="444"/>
    </location>
</feature>
<feature type="transmembrane region" description="Helical" evidence="7">
    <location>
        <begin position="13"/>
        <end position="36"/>
    </location>
</feature>
<dbReference type="InterPro" id="IPR050351">
    <property type="entry name" value="BphY/WalK/GraS-like"/>
</dbReference>
<keyword evidence="5" id="KW-0418">Kinase</keyword>
<dbReference type="InterPro" id="IPR000700">
    <property type="entry name" value="PAS-assoc_C"/>
</dbReference>
<dbReference type="Pfam" id="PF00672">
    <property type="entry name" value="HAMP"/>
    <property type="match status" value="1"/>
</dbReference>
<dbReference type="GO" id="GO:0000156">
    <property type="term" value="F:phosphorelay response regulator activity"/>
    <property type="evidence" value="ECO:0007669"/>
    <property type="project" value="TreeGrafter"/>
</dbReference>
<dbReference type="PROSITE" id="PS50113">
    <property type="entry name" value="PAC"/>
    <property type="match status" value="1"/>
</dbReference>
<dbReference type="SUPFAM" id="SSF47384">
    <property type="entry name" value="Homodimeric domain of signal transducing histidine kinase"/>
    <property type="match status" value="1"/>
</dbReference>
<dbReference type="SUPFAM" id="SSF158472">
    <property type="entry name" value="HAMP domain-like"/>
    <property type="match status" value="1"/>
</dbReference>
<dbReference type="Gene3D" id="3.30.565.10">
    <property type="entry name" value="Histidine kinase-like ATPase, C-terminal domain"/>
    <property type="match status" value="1"/>
</dbReference>
<comment type="caution">
    <text evidence="11">The sequence shown here is derived from an EMBL/GenBank/DDBJ whole genome shotgun (WGS) entry which is preliminary data.</text>
</comment>
<dbReference type="EMBL" id="MLJW01000010">
    <property type="protein sequence ID" value="OIR15052.1"/>
    <property type="molecule type" value="Genomic_DNA"/>
</dbReference>
<evidence type="ECO:0000256" key="6">
    <source>
        <dbReference type="ARBA" id="ARBA00023136"/>
    </source>
</evidence>
<feature type="transmembrane region" description="Helical" evidence="7">
    <location>
        <begin position="368"/>
        <end position="388"/>
    </location>
</feature>
<dbReference type="InterPro" id="IPR005467">
    <property type="entry name" value="His_kinase_dom"/>
</dbReference>
<evidence type="ECO:0000256" key="2">
    <source>
        <dbReference type="ARBA" id="ARBA00012438"/>
    </source>
</evidence>
<sequence length="874" mass="96634">MRLPHLSSLKRRLALHTVLPCLVIAGISWVLFAGHYRSYRHLVRVRNLVDLSNRFSEIGEQLQAESNASMFTLLFARATHDEAMVPQYERNYRAAIRRTDAMLADARALWQRIDKQDLDPITRQRIDEGFQRATEIGAWRKVALSGGADLPAFVAEDPYYQARLREHRINLAASPALIQPQAVWDLLKDRDYGGLTDYFGDMMLYAARVSEDAGLARRILLQAQLLRFQTLADREDGLVYYFVEQGSRPHGLQPDDIGWLRSLWDGQRTAYVTAWSLASGAERQVISRDLASQTYPALEAVRAWLERHWTGTDIAHWSDLDVKRIDSPELYHELSATRPQGLRRAVRVFRERLMEDAASRIAEQRRSMMMISLALLGAWGLLVASYLWSYRAFAVPVLRLAGTAAKIRGTGDFSLRAAVLGRDEIGQLAEAFNGMLERLQAGARRLETAAIFQRTLLECAGVGIVTADAEGRVVSVNPAGAGLLGLAGAGPVEGSVSLVDALAPEGDTADAASDRARLEGTVSALVRERGAPTTLELTLRRAGAAGTPVQVTVSALRDSGGALLGYAAFLGDLSAQKQAQAAIRRANQELESRVTERTAELNRRVAEVESLNRDMALMMTDLQASEEATQQYAGDLREANTQLKAALQELESFSYSVSHDLRAPLRNIGGFVDLLRRRTEASLDAESQHYVEVISGEATRLGQLIDDLLAFSRIGRAELNEERVDLAAVFEACRAERAPDTAGRRIEWRLGELPVVSADPTLMRLVIANLVDNAVKFTSRRAEAVIEFGCASGSDGSERVFFVRDNGAGFNSRYSDKLFQVFQRLHSQRDFEGTGIGLANVKRIVVRHGGRVWAEGAVDKGATFYFTLPASRIL</sequence>
<dbReference type="NCBIfam" id="TIGR00229">
    <property type="entry name" value="sensory_box"/>
    <property type="match status" value="1"/>
</dbReference>
<dbReference type="InterPro" id="IPR004358">
    <property type="entry name" value="Sig_transdc_His_kin-like_C"/>
</dbReference>
<dbReference type="EC" id="2.7.13.3" evidence="2"/>
<dbReference type="SUPFAM" id="SSF55785">
    <property type="entry name" value="PYP-like sensor domain (PAS domain)"/>
    <property type="match status" value="1"/>
</dbReference>
<keyword evidence="4 11" id="KW-0808">Transferase</keyword>
<dbReference type="InterPro" id="IPR013656">
    <property type="entry name" value="PAS_4"/>
</dbReference>
<keyword evidence="7" id="KW-1133">Transmembrane helix</keyword>
<evidence type="ECO:0000313" key="11">
    <source>
        <dbReference type="EMBL" id="OIR15052.1"/>
    </source>
</evidence>
<dbReference type="PROSITE" id="PS50885">
    <property type="entry name" value="HAMP"/>
    <property type="match status" value="1"/>
</dbReference>
<dbReference type="SMART" id="SM00304">
    <property type="entry name" value="HAMP"/>
    <property type="match status" value="2"/>
</dbReference>
<feature type="domain" description="PAC" evidence="9">
    <location>
        <begin position="533"/>
        <end position="585"/>
    </location>
</feature>
<organism evidence="11">
    <name type="scientific">mine drainage metagenome</name>
    <dbReference type="NCBI Taxonomy" id="410659"/>
    <lineage>
        <taxon>unclassified sequences</taxon>
        <taxon>metagenomes</taxon>
        <taxon>ecological metagenomes</taxon>
    </lineage>
</organism>
<dbReference type="FunFam" id="3.30.565.10:FF:000006">
    <property type="entry name" value="Sensor histidine kinase WalK"/>
    <property type="match status" value="1"/>
</dbReference>
<dbReference type="InterPro" id="IPR003661">
    <property type="entry name" value="HisK_dim/P_dom"/>
</dbReference>
<keyword evidence="3" id="KW-0597">Phosphoprotein</keyword>
<dbReference type="SUPFAM" id="SSF55874">
    <property type="entry name" value="ATPase domain of HSP90 chaperone/DNA topoisomerase II/histidine kinase"/>
    <property type="match status" value="1"/>
</dbReference>
<dbReference type="SMART" id="SM00388">
    <property type="entry name" value="HisKA"/>
    <property type="match status" value="1"/>
</dbReference>